<organism evidence="1">
    <name type="scientific">candidate division CPR1 bacterium ADurb.Bin160</name>
    <dbReference type="NCBI Taxonomy" id="1852826"/>
    <lineage>
        <taxon>Bacteria</taxon>
        <taxon>candidate division CPR1</taxon>
    </lineage>
</organism>
<comment type="caution">
    <text evidence="1">The sequence shown here is derived from an EMBL/GenBank/DDBJ whole genome shotgun (WGS) entry which is preliminary data.</text>
</comment>
<name>A0A1V5ZM21_9BACT</name>
<dbReference type="AlphaFoldDB" id="A0A1V5ZM21"/>
<reference evidence="1" key="1">
    <citation type="submission" date="2017-02" db="EMBL/GenBank/DDBJ databases">
        <title>Delving into the versatile metabolic prowess of the omnipresent phylum Bacteroidetes.</title>
        <authorList>
            <person name="Nobu M.K."/>
            <person name="Mei R."/>
            <person name="Narihiro T."/>
            <person name="Kuroda K."/>
            <person name="Liu W.-T."/>
        </authorList>
    </citation>
    <scope>NUCLEOTIDE SEQUENCE</scope>
    <source>
        <strain evidence="1">ADurb.Bin160</strain>
    </source>
</reference>
<sequence length="131" mass="14295">MLAHINVIIHFSTNGNNVSCCALFRLCISSKNTIDAFAKLKFIFACFMISTKSSFLLITQDNSRNCASIFFAIILANVVFQVHAGPQKSIDGIYLLSKKLDIGSNISFCPAKSSIFCGLNRLDNGSSIYGL</sequence>
<protein>
    <submittedName>
        <fullName evidence="1">Uncharacterized protein</fullName>
    </submittedName>
</protein>
<proteinExistence type="predicted"/>
<dbReference type="EMBL" id="MWDB01000021">
    <property type="protein sequence ID" value="OQB41215.1"/>
    <property type="molecule type" value="Genomic_DNA"/>
</dbReference>
<gene>
    <name evidence="1" type="ORF">BWY04_00963</name>
</gene>
<evidence type="ECO:0000313" key="1">
    <source>
        <dbReference type="EMBL" id="OQB41215.1"/>
    </source>
</evidence>
<dbReference type="Proteomes" id="UP000485621">
    <property type="component" value="Unassembled WGS sequence"/>
</dbReference>
<accession>A0A1V5ZM21</accession>